<dbReference type="Gene3D" id="2.60.40.1930">
    <property type="match status" value="1"/>
</dbReference>
<sequence length="413" mass="46328">MPLSQEKLAMSRLVVKAEAVLSGGGRQTVFQVEIPQVTVEEEETEFLDESWKYNKRLEALKAEDPDYDPTAFDYNYNFDYESGSRFLTGDELVQRKMDLFVRNQQFEKYRDKGVFHFTMDLPETTSGLVLSASYQDDEGDTAAASAQGIAYYSPRKQYIGVETSSKGVTVGEFVVFHVRSNFNMESFIYLVMAKDMILFAGKEVLDTTSRASVKTMSVPVSSEMAPAFRIFVYHLTQTQEIISDCITIPVDGISRHKAKLVINQDKDHSKRSVELGTYSTAGAFYGVSGVREFTYAMRGGNELSHASVLNSLHGFSNNTRALHKMAWRPREGFQPEEVEYYTSGNYGPDSNRTFNFSGLVIFSDATLGVVPGYENNVCNESQGYSPCLMGGCYQTYKRCDGISDCADNYDEVD</sequence>
<keyword evidence="4" id="KW-1185">Reference proteome</keyword>
<dbReference type="Pfam" id="PF07703">
    <property type="entry name" value="A2M_BRD"/>
    <property type="match status" value="1"/>
</dbReference>
<dbReference type="OrthoDB" id="6359008at2759"/>
<protein>
    <submittedName>
        <fullName evidence="3">CD109 antigen</fullName>
    </submittedName>
</protein>
<keyword evidence="1" id="KW-1015">Disulfide bond</keyword>
<accession>A0A5B7EIQ0</accession>
<dbReference type="SUPFAM" id="SSF57424">
    <property type="entry name" value="LDL receptor-like module"/>
    <property type="match status" value="1"/>
</dbReference>
<name>A0A5B7EIQ0_PORTR</name>
<dbReference type="PANTHER" id="PTHR11412:SF146">
    <property type="entry name" value="CD109 ANTIGEN"/>
    <property type="match status" value="1"/>
</dbReference>
<evidence type="ECO:0000313" key="4">
    <source>
        <dbReference type="Proteomes" id="UP000324222"/>
    </source>
</evidence>
<feature type="domain" description="Alpha-2-macroglobulin bait region" evidence="2">
    <location>
        <begin position="159"/>
        <end position="297"/>
    </location>
</feature>
<reference evidence="3 4" key="1">
    <citation type="submission" date="2019-05" db="EMBL/GenBank/DDBJ databases">
        <title>Another draft genome of Portunus trituberculatus and its Hox gene families provides insights of decapod evolution.</title>
        <authorList>
            <person name="Jeong J.-H."/>
            <person name="Song I."/>
            <person name="Kim S."/>
            <person name="Choi T."/>
            <person name="Kim D."/>
            <person name="Ryu S."/>
            <person name="Kim W."/>
        </authorList>
    </citation>
    <scope>NUCLEOTIDE SEQUENCE [LARGE SCALE GENOMIC DNA]</scope>
    <source>
        <tissue evidence="3">Muscle</tissue>
    </source>
</reference>
<evidence type="ECO:0000256" key="1">
    <source>
        <dbReference type="ARBA" id="ARBA00023157"/>
    </source>
</evidence>
<dbReference type="Gene3D" id="6.20.50.160">
    <property type="match status" value="1"/>
</dbReference>
<dbReference type="Gene3D" id="2.60.40.10">
    <property type="entry name" value="Immunoglobulins"/>
    <property type="match status" value="1"/>
</dbReference>
<dbReference type="EMBL" id="VSRR010002971">
    <property type="protein sequence ID" value="MPC34052.1"/>
    <property type="molecule type" value="Genomic_DNA"/>
</dbReference>
<dbReference type="SMART" id="SM01359">
    <property type="entry name" value="A2M_N_2"/>
    <property type="match status" value="1"/>
</dbReference>
<proteinExistence type="predicted"/>
<organism evidence="3 4">
    <name type="scientific">Portunus trituberculatus</name>
    <name type="common">Swimming crab</name>
    <name type="synonym">Neptunus trituberculatus</name>
    <dbReference type="NCBI Taxonomy" id="210409"/>
    <lineage>
        <taxon>Eukaryota</taxon>
        <taxon>Metazoa</taxon>
        <taxon>Ecdysozoa</taxon>
        <taxon>Arthropoda</taxon>
        <taxon>Crustacea</taxon>
        <taxon>Multicrustacea</taxon>
        <taxon>Malacostraca</taxon>
        <taxon>Eumalacostraca</taxon>
        <taxon>Eucarida</taxon>
        <taxon>Decapoda</taxon>
        <taxon>Pleocyemata</taxon>
        <taxon>Brachyura</taxon>
        <taxon>Eubrachyura</taxon>
        <taxon>Portunoidea</taxon>
        <taxon>Portunidae</taxon>
        <taxon>Portuninae</taxon>
        <taxon>Portunus</taxon>
    </lineage>
</organism>
<gene>
    <name evidence="3" type="primary">CD109_2</name>
    <name evidence="3" type="ORF">E2C01_027425</name>
</gene>
<dbReference type="InterPro" id="IPR013783">
    <property type="entry name" value="Ig-like_fold"/>
</dbReference>
<dbReference type="InterPro" id="IPR002172">
    <property type="entry name" value="LDrepeatLR_classA_rpt"/>
</dbReference>
<dbReference type="CDD" id="cd00112">
    <property type="entry name" value="LDLa"/>
    <property type="match status" value="1"/>
</dbReference>
<evidence type="ECO:0000259" key="2">
    <source>
        <dbReference type="SMART" id="SM01359"/>
    </source>
</evidence>
<evidence type="ECO:0000313" key="3">
    <source>
        <dbReference type="EMBL" id="MPC34052.1"/>
    </source>
</evidence>
<dbReference type="InterPro" id="IPR050473">
    <property type="entry name" value="A2M/Complement_sys"/>
</dbReference>
<dbReference type="Proteomes" id="UP000324222">
    <property type="component" value="Unassembled WGS sequence"/>
</dbReference>
<dbReference type="InterPro" id="IPR011625">
    <property type="entry name" value="A2M_N_BRD"/>
</dbReference>
<dbReference type="PANTHER" id="PTHR11412">
    <property type="entry name" value="MACROGLOBULIN / COMPLEMENT"/>
    <property type="match status" value="1"/>
</dbReference>
<dbReference type="AlphaFoldDB" id="A0A5B7EIQ0"/>
<dbReference type="InterPro" id="IPR036055">
    <property type="entry name" value="LDL_receptor-like_sf"/>
</dbReference>
<comment type="caution">
    <text evidence="3">The sequence shown here is derived from an EMBL/GenBank/DDBJ whole genome shotgun (WGS) entry which is preliminary data.</text>
</comment>